<protein>
    <submittedName>
        <fullName evidence="1">Uncharacterized protein</fullName>
    </submittedName>
</protein>
<sequence length="46" mass="4699">MMGSLGSVADVLEGEMGGLIKSVIAGIIFAPIMSSIDLGWQVPPLP</sequence>
<evidence type="ECO:0000313" key="2">
    <source>
        <dbReference type="Proteomes" id="UP000502345"/>
    </source>
</evidence>
<evidence type="ECO:0000313" key="1">
    <source>
        <dbReference type="EMBL" id="QIP38922.1"/>
    </source>
</evidence>
<gene>
    <name evidence="1" type="ORF">G9444_1678</name>
</gene>
<name>A0A6G9CPZ9_RHOER</name>
<proteinExistence type="predicted"/>
<reference evidence="1 2" key="1">
    <citation type="submission" date="2020-03" db="EMBL/GenBank/DDBJ databases">
        <title>Screen low temperature-resistant strains for efficient degradation of petroleum hydrocarbons under the low temperature.</title>
        <authorList>
            <person name="Wang Y."/>
            <person name="Chen J."/>
        </authorList>
    </citation>
    <scope>NUCLEOTIDE SEQUENCE [LARGE SCALE GENOMIC DNA]</scope>
    <source>
        <strain evidence="1 2">KB1</strain>
    </source>
</reference>
<accession>A0A6G9CPZ9</accession>
<dbReference type="EMBL" id="CP050124">
    <property type="protein sequence ID" value="QIP38922.1"/>
    <property type="molecule type" value="Genomic_DNA"/>
</dbReference>
<dbReference type="Proteomes" id="UP000502345">
    <property type="component" value="Chromosome"/>
</dbReference>
<dbReference type="AlphaFoldDB" id="A0A6G9CPZ9"/>
<organism evidence="1 2">
    <name type="scientific">Rhodococcus erythropolis</name>
    <name type="common">Arthrobacter picolinophilus</name>
    <dbReference type="NCBI Taxonomy" id="1833"/>
    <lineage>
        <taxon>Bacteria</taxon>
        <taxon>Bacillati</taxon>
        <taxon>Actinomycetota</taxon>
        <taxon>Actinomycetes</taxon>
        <taxon>Mycobacteriales</taxon>
        <taxon>Nocardiaceae</taxon>
        <taxon>Rhodococcus</taxon>
        <taxon>Rhodococcus erythropolis group</taxon>
    </lineage>
</organism>